<feature type="region of interest" description="Disordered" evidence="1">
    <location>
        <begin position="366"/>
        <end position="397"/>
    </location>
</feature>
<evidence type="ECO:0000256" key="1">
    <source>
        <dbReference type="SAM" id="MobiDB-lite"/>
    </source>
</evidence>
<evidence type="ECO:0000313" key="3">
    <source>
        <dbReference type="EMBL" id="EDW75090.2"/>
    </source>
</evidence>
<feature type="signal peptide" evidence="2">
    <location>
        <begin position="1"/>
        <end position="18"/>
    </location>
</feature>
<dbReference type="STRING" id="7260.B4MSK1"/>
<gene>
    <name evidence="3" type="primary">Dwil\GK19990</name>
    <name evidence="3" type="ORF">Dwil_GK19990</name>
</gene>
<dbReference type="eggNOG" id="ENOG502TCTQ">
    <property type="taxonomic scope" value="Eukaryota"/>
</dbReference>
<feature type="chain" id="PRO_5006458022" evidence="2">
    <location>
        <begin position="19"/>
        <end position="521"/>
    </location>
</feature>
<name>B4MSK1_DROWI</name>
<dbReference type="AlphaFoldDB" id="B4MSK1"/>
<evidence type="ECO:0000313" key="4">
    <source>
        <dbReference type="Proteomes" id="UP000007798"/>
    </source>
</evidence>
<feature type="compositionally biased region" description="Gly residues" evidence="1">
    <location>
        <begin position="385"/>
        <end position="397"/>
    </location>
</feature>
<evidence type="ECO:0000256" key="2">
    <source>
        <dbReference type="SAM" id="SignalP"/>
    </source>
</evidence>
<dbReference type="OrthoDB" id="7789734at2759"/>
<sequence length="521" mass="57992">MNLFILSIALMGMGMIAAAPAPVPEPVAAPGPNPTPVQIVYTGESCDCPQKLGYQLNVPNTYKPKKPTYSQYGYRVEKPVQTKAKISYSFDFTVEEPRTPPPPKVKPSKLYAKVDRVTVNKPDCGAKRAAGGCSCSSCSSRYVSSPSLANPSPNAIRRRRDLRRKGLPLPERPARYIKLYHKDLAQEKHQQEISKFPTFPSFAHGKRKTKKALINWKPLSTSRRHLTKRDIKGEFDLLEREREQIDYHAPEIIQFMPETLNPNYKPVPCHMGCGVIEAAAPPAPAAEPAPPLEVTTTSSMDTQDNNDETDETPSHIINSINTKRAAAPYFPQHLQSPLRPILPHYQQQGYKYVDDTHLSTLLSTTSVPDPLEQSSTPLQFVGDLEGPGRGRGRGQGRGPYDSLGAIEHVADAQLDSIIKGLLHQHPTYNYDNQFGDLVDPEPIQKKQTTDFLKKLIDGRLGGWGFGDDAVTTLEPEQLLQTDYANSARPTKTYGYNSHTQNGYNVDTYNAPPITDYLRAWF</sequence>
<dbReference type="EMBL" id="CH963851">
    <property type="protein sequence ID" value="EDW75090.2"/>
    <property type="molecule type" value="Genomic_DNA"/>
</dbReference>
<keyword evidence="4" id="KW-1185">Reference proteome</keyword>
<proteinExistence type="predicted"/>
<keyword evidence="2" id="KW-0732">Signal</keyword>
<organism evidence="3 4">
    <name type="scientific">Drosophila willistoni</name>
    <name type="common">Fruit fly</name>
    <dbReference type="NCBI Taxonomy" id="7260"/>
    <lineage>
        <taxon>Eukaryota</taxon>
        <taxon>Metazoa</taxon>
        <taxon>Ecdysozoa</taxon>
        <taxon>Arthropoda</taxon>
        <taxon>Hexapoda</taxon>
        <taxon>Insecta</taxon>
        <taxon>Pterygota</taxon>
        <taxon>Neoptera</taxon>
        <taxon>Endopterygota</taxon>
        <taxon>Diptera</taxon>
        <taxon>Brachycera</taxon>
        <taxon>Muscomorpha</taxon>
        <taxon>Ephydroidea</taxon>
        <taxon>Drosophilidae</taxon>
        <taxon>Drosophila</taxon>
        <taxon>Sophophora</taxon>
    </lineage>
</organism>
<dbReference type="KEGG" id="dwi:6641415"/>
<feature type="compositionally biased region" description="Pro residues" evidence="1">
    <location>
        <begin position="282"/>
        <end position="291"/>
    </location>
</feature>
<protein>
    <submittedName>
        <fullName evidence="3">Uncharacterized protein</fullName>
    </submittedName>
</protein>
<feature type="region of interest" description="Disordered" evidence="1">
    <location>
        <begin position="282"/>
        <end position="313"/>
    </location>
</feature>
<accession>B4MSK1</accession>
<dbReference type="InParanoid" id="B4MSK1"/>
<dbReference type="FunCoup" id="B4MSK1">
    <property type="interactions" value="11"/>
</dbReference>
<reference evidence="3 4" key="1">
    <citation type="journal article" date="2007" name="Nature">
        <title>Evolution of genes and genomes on the Drosophila phylogeny.</title>
        <authorList>
            <consortium name="Drosophila 12 Genomes Consortium"/>
            <person name="Clark A.G."/>
            <person name="Eisen M.B."/>
            <person name="Smith D.R."/>
            <person name="Bergman C.M."/>
            <person name="Oliver B."/>
            <person name="Markow T.A."/>
            <person name="Kaufman T.C."/>
            <person name="Kellis M."/>
            <person name="Gelbart W."/>
            <person name="Iyer V.N."/>
            <person name="Pollard D.A."/>
            <person name="Sackton T.B."/>
            <person name="Larracuente A.M."/>
            <person name="Singh N.D."/>
            <person name="Abad J.P."/>
            <person name="Abt D.N."/>
            <person name="Adryan B."/>
            <person name="Aguade M."/>
            <person name="Akashi H."/>
            <person name="Anderson W.W."/>
            <person name="Aquadro C.F."/>
            <person name="Ardell D.H."/>
            <person name="Arguello R."/>
            <person name="Artieri C.G."/>
            <person name="Barbash D.A."/>
            <person name="Barker D."/>
            <person name="Barsanti P."/>
            <person name="Batterham P."/>
            <person name="Batzoglou S."/>
            <person name="Begun D."/>
            <person name="Bhutkar A."/>
            <person name="Blanco E."/>
            <person name="Bosak S.A."/>
            <person name="Bradley R.K."/>
            <person name="Brand A.D."/>
            <person name="Brent M.R."/>
            <person name="Brooks A.N."/>
            <person name="Brown R.H."/>
            <person name="Butlin R.K."/>
            <person name="Caggese C."/>
            <person name="Calvi B.R."/>
            <person name="Bernardo de Carvalho A."/>
            <person name="Caspi A."/>
            <person name="Castrezana S."/>
            <person name="Celniker S.E."/>
            <person name="Chang J.L."/>
            <person name="Chapple C."/>
            <person name="Chatterji S."/>
            <person name="Chinwalla A."/>
            <person name="Civetta A."/>
            <person name="Clifton S.W."/>
            <person name="Comeron J.M."/>
            <person name="Costello J.C."/>
            <person name="Coyne J.A."/>
            <person name="Daub J."/>
            <person name="David R.G."/>
            <person name="Delcher A.L."/>
            <person name="Delehaunty K."/>
            <person name="Do C.B."/>
            <person name="Ebling H."/>
            <person name="Edwards K."/>
            <person name="Eickbush T."/>
            <person name="Evans J.D."/>
            <person name="Filipski A."/>
            <person name="Findeiss S."/>
            <person name="Freyhult E."/>
            <person name="Fulton L."/>
            <person name="Fulton R."/>
            <person name="Garcia A.C."/>
            <person name="Gardiner A."/>
            <person name="Garfield D.A."/>
            <person name="Garvin B.E."/>
            <person name="Gibson G."/>
            <person name="Gilbert D."/>
            <person name="Gnerre S."/>
            <person name="Godfrey J."/>
            <person name="Good R."/>
            <person name="Gotea V."/>
            <person name="Gravely B."/>
            <person name="Greenberg A.J."/>
            <person name="Griffiths-Jones S."/>
            <person name="Gross S."/>
            <person name="Guigo R."/>
            <person name="Gustafson E.A."/>
            <person name="Haerty W."/>
            <person name="Hahn M.W."/>
            <person name="Halligan D.L."/>
            <person name="Halpern A.L."/>
            <person name="Halter G.M."/>
            <person name="Han M.V."/>
            <person name="Heger A."/>
            <person name="Hillier L."/>
            <person name="Hinrichs A.S."/>
            <person name="Holmes I."/>
            <person name="Hoskins R.A."/>
            <person name="Hubisz M.J."/>
            <person name="Hultmark D."/>
            <person name="Huntley M.A."/>
            <person name="Jaffe D.B."/>
            <person name="Jagadeeshan S."/>
            <person name="Jeck W.R."/>
            <person name="Johnson J."/>
            <person name="Jones C.D."/>
            <person name="Jordan W.C."/>
            <person name="Karpen G.H."/>
            <person name="Kataoka E."/>
            <person name="Keightley P.D."/>
            <person name="Kheradpour P."/>
            <person name="Kirkness E.F."/>
            <person name="Koerich L.B."/>
            <person name="Kristiansen K."/>
            <person name="Kudrna D."/>
            <person name="Kulathinal R.J."/>
            <person name="Kumar S."/>
            <person name="Kwok R."/>
            <person name="Lander E."/>
            <person name="Langley C.H."/>
            <person name="Lapoint R."/>
            <person name="Lazzaro B.P."/>
            <person name="Lee S.J."/>
            <person name="Levesque L."/>
            <person name="Li R."/>
            <person name="Lin C.F."/>
            <person name="Lin M.F."/>
            <person name="Lindblad-Toh K."/>
            <person name="Llopart A."/>
            <person name="Long M."/>
            <person name="Low L."/>
            <person name="Lozovsky E."/>
            <person name="Lu J."/>
            <person name="Luo M."/>
            <person name="Machado C.A."/>
            <person name="Makalowski W."/>
            <person name="Marzo M."/>
            <person name="Matsuda M."/>
            <person name="Matzkin L."/>
            <person name="McAllister B."/>
            <person name="McBride C.S."/>
            <person name="McKernan B."/>
            <person name="McKernan K."/>
            <person name="Mendez-Lago M."/>
            <person name="Minx P."/>
            <person name="Mollenhauer M.U."/>
            <person name="Montooth K."/>
            <person name="Mount S.M."/>
            <person name="Mu X."/>
            <person name="Myers E."/>
            <person name="Negre B."/>
            <person name="Newfeld S."/>
            <person name="Nielsen R."/>
            <person name="Noor M.A."/>
            <person name="O'Grady P."/>
            <person name="Pachter L."/>
            <person name="Papaceit M."/>
            <person name="Parisi M.J."/>
            <person name="Parisi M."/>
            <person name="Parts L."/>
            <person name="Pedersen J.S."/>
            <person name="Pesole G."/>
            <person name="Phillippy A.M."/>
            <person name="Ponting C.P."/>
            <person name="Pop M."/>
            <person name="Porcelli D."/>
            <person name="Powell J.R."/>
            <person name="Prohaska S."/>
            <person name="Pruitt K."/>
            <person name="Puig M."/>
            <person name="Quesneville H."/>
            <person name="Ram K.R."/>
            <person name="Rand D."/>
            <person name="Rasmussen M.D."/>
            <person name="Reed L.K."/>
            <person name="Reenan R."/>
            <person name="Reily A."/>
            <person name="Remington K.A."/>
            <person name="Rieger T.T."/>
            <person name="Ritchie M.G."/>
            <person name="Robin C."/>
            <person name="Rogers Y.H."/>
            <person name="Rohde C."/>
            <person name="Rozas J."/>
            <person name="Rubenfield M.J."/>
            <person name="Ruiz A."/>
            <person name="Russo S."/>
            <person name="Salzberg S.L."/>
            <person name="Sanchez-Gracia A."/>
            <person name="Saranga D.J."/>
            <person name="Sato H."/>
            <person name="Schaeffer S.W."/>
            <person name="Schatz M.C."/>
            <person name="Schlenke T."/>
            <person name="Schwartz R."/>
            <person name="Segarra C."/>
            <person name="Singh R.S."/>
            <person name="Sirot L."/>
            <person name="Sirota M."/>
            <person name="Sisneros N.B."/>
            <person name="Smith C.D."/>
            <person name="Smith T.F."/>
            <person name="Spieth J."/>
            <person name="Stage D.E."/>
            <person name="Stark A."/>
            <person name="Stephan W."/>
            <person name="Strausberg R.L."/>
            <person name="Strempel S."/>
            <person name="Sturgill D."/>
            <person name="Sutton G."/>
            <person name="Sutton G.G."/>
            <person name="Tao W."/>
            <person name="Teichmann S."/>
            <person name="Tobari Y.N."/>
            <person name="Tomimura Y."/>
            <person name="Tsolas J.M."/>
            <person name="Valente V.L."/>
            <person name="Venter E."/>
            <person name="Venter J.C."/>
            <person name="Vicario S."/>
            <person name="Vieira F.G."/>
            <person name="Vilella A.J."/>
            <person name="Villasante A."/>
            <person name="Walenz B."/>
            <person name="Wang J."/>
            <person name="Wasserman M."/>
            <person name="Watts T."/>
            <person name="Wilson D."/>
            <person name="Wilson R.K."/>
            <person name="Wing R.A."/>
            <person name="Wolfner M.F."/>
            <person name="Wong A."/>
            <person name="Wong G.K."/>
            <person name="Wu C.I."/>
            <person name="Wu G."/>
            <person name="Yamamoto D."/>
            <person name="Yang H.P."/>
            <person name="Yang S.P."/>
            <person name="Yorke J.A."/>
            <person name="Yoshida K."/>
            <person name="Zdobnov E."/>
            <person name="Zhang P."/>
            <person name="Zhang Y."/>
            <person name="Zimin A.V."/>
            <person name="Baldwin J."/>
            <person name="Abdouelleil A."/>
            <person name="Abdulkadir J."/>
            <person name="Abebe A."/>
            <person name="Abera B."/>
            <person name="Abreu J."/>
            <person name="Acer S.C."/>
            <person name="Aftuck L."/>
            <person name="Alexander A."/>
            <person name="An P."/>
            <person name="Anderson E."/>
            <person name="Anderson S."/>
            <person name="Arachi H."/>
            <person name="Azer M."/>
            <person name="Bachantsang P."/>
            <person name="Barry A."/>
            <person name="Bayul T."/>
            <person name="Berlin A."/>
            <person name="Bessette D."/>
            <person name="Bloom T."/>
            <person name="Blye J."/>
            <person name="Boguslavskiy L."/>
            <person name="Bonnet C."/>
            <person name="Boukhgalter B."/>
            <person name="Bourzgui I."/>
            <person name="Brown A."/>
            <person name="Cahill P."/>
            <person name="Channer S."/>
            <person name="Cheshatsang Y."/>
            <person name="Chuda L."/>
            <person name="Citroen M."/>
            <person name="Collymore A."/>
            <person name="Cooke P."/>
            <person name="Costello M."/>
            <person name="D'Aco K."/>
            <person name="Daza R."/>
            <person name="De Haan G."/>
            <person name="DeGray S."/>
            <person name="DeMaso C."/>
            <person name="Dhargay N."/>
            <person name="Dooley K."/>
            <person name="Dooley E."/>
            <person name="Doricent M."/>
            <person name="Dorje P."/>
            <person name="Dorjee K."/>
            <person name="Dupes A."/>
            <person name="Elong R."/>
            <person name="Falk J."/>
            <person name="Farina A."/>
            <person name="Faro S."/>
            <person name="Ferguson D."/>
            <person name="Fisher S."/>
            <person name="Foley C.D."/>
            <person name="Franke A."/>
            <person name="Friedrich D."/>
            <person name="Gadbois L."/>
            <person name="Gearin G."/>
            <person name="Gearin C.R."/>
            <person name="Giannoukos G."/>
            <person name="Goode T."/>
            <person name="Graham J."/>
            <person name="Grandbois E."/>
            <person name="Grewal S."/>
            <person name="Gyaltsen K."/>
            <person name="Hafez N."/>
            <person name="Hagos B."/>
            <person name="Hall J."/>
            <person name="Henson C."/>
            <person name="Hollinger A."/>
            <person name="Honan T."/>
            <person name="Huard M.D."/>
            <person name="Hughes L."/>
            <person name="Hurhula B."/>
            <person name="Husby M.E."/>
            <person name="Kamat A."/>
            <person name="Kanga B."/>
            <person name="Kashin S."/>
            <person name="Khazanovich D."/>
            <person name="Kisner P."/>
            <person name="Lance K."/>
            <person name="Lara M."/>
            <person name="Lee W."/>
            <person name="Lennon N."/>
            <person name="Letendre F."/>
            <person name="LeVine R."/>
            <person name="Lipovsky A."/>
            <person name="Liu X."/>
            <person name="Liu J."/>
            <person name="Liu S."/>
            <person name="Lokyitsang T."/>
            <person name="Lokyitsang Y."/>
            <person name="Lubonja R."/>
            <person name="Lui A."/>
            <person name="MacDonald P."/>
            <person name="Magnisalis V."/>
            <person name="Maru K."/>
            <person name="Matthews C."/>
            <person name="McCusker W."/>
            <person name="McDonough S."/>
            <person name="Mehta T."/>
            <person name="Meldrim J."/>
            <person name="Meneus L."/>
            <person name="Mihai O."/>
            <person name="Mihalev A."/>
            <person name="Mihova T."/>
            <person name="Mittelman R."/>
            <person name="Mlenga V."/>
            <person name="Montmayeur A."/>
            <person name="Mulrain L."/>
            <person name="Navidi A."/>
            <person name="Naylor J."/>
            <person name="Negash T."/>
            <person name="Nguyen T."/>
            <person name="Nguyen N."/>
            <person name="Nicol R."/>
            <person name="Norbu C."/>
            <person name="Norbu N."/>
            <person name="Novod N."/>
            <person name="O'Neill B."/>
            <person name="Osman S."/>
            <person name="Markiewicz E."/>
            <person name="Oyono O.L."/>
            <person name="Patti C."/>
            <person name="Phunkhang P."/>
            <person name="Pierre F."/>
            <person name="Priest M."/>
            <person name="Raghuraman S."/>
            <person name="Rege F."/>
            <person name="Reyes R."/>
            <person name="Rise C."/>
            <person name="Rogov P."/>
            <person name="Ross K."/>
            <person name="Ryan E."/>
            <person name="Settipalli S."/>
            <person name="Shea T."/>
            <person name="Sherpa N."/>
            <person name="Shi L."/>
            <person name="Shih D."/>
            <person name="Sparrow T."/>
            <person name="Spaulding J."/>
            <person name="Stalker J."/>
            <person name="Stange-Thomann N."/>
            <person name="Stavropoulos S."/>
            <person name="Stone C."/>
            <person name="Strader C."/>
            <person name="Tesfaye S."/>
            <person name="Thomson T."/>
            <person name="Thoulutsang Y."/>
            <person name="Thoulutsang D."/>
            <person name="Topham K."/>
            <person name="Topping I."/>
            <person name="Tsamla T."/>
            <person name="Vassiliev H."/>
            <person name="Vo A."/>
            <person name="Wangchuk T."/>
            <person name="Wangdi T."/>
            <person name="Weiand M."/>
            <person name="Wilkinson J."/>
            <person name="Wilson A."/>
            <person name="Yadav S."/>
            <person name="Young G."/>
            <person name="Yu Q."/>
            <person name="Zembek L."/>
            <person name="Zhong D."/>
            <person name="Zimmer A."/>
            <person name="Zwirko Z."/>
            <person name="Jaffe D.B."/>
            <person name="Alvarez P."/>
            <person name="Brockman W."/>
            <person name="Butler J."/>
            <person name="Chin C."/>
            <person name="Gnerre S."/>
            <person name="Grabherr M."/>
            <person name="Kleber M."/>
            <person name="Mauceli E."/>
            <person name="MacCallum I."/>
        </authorList>
    </citation>
    <scope>NUCLEOTIDE SEQUENCE [LARGE SCALE GENOMIC DNA]</scope>
    <source>
        <strain evidence="4">Tucson 14030-0811.24</strain>
    </source>
</reference>
<dbReference type="GO" id="GO:0007304">
    <property type="term" value="P:chorion-containing eggshell formation"/>
    <property type="evidence" value="ECO:0007669"/>
    <property type="project" value="EnsemblMetazoa"/>
</dbReference>
<dbReference type="HOGENOM" id="CLU_038308_0_0_1"/>
<dbReference type="Proteomes" id="UP000007798">
    <property type="component" value="Unassembled WGS sequence"/>
</dbReference>